<evidence type="ECO:0000313" key="2">
    <source>
        <dbReference type="Proteomes" id="UP001629235"/>
    </source>
</evidence>
<comment type="caution">
    <text evidence="1">The sequence shown here is derived from an EMBL/GenBank/DDBJ whole genome shotgun (WGS) entry which is preliminary data.</text>
</comment>
<organism evidence="1 2">
    <name type="scientific">Paraburkholderia rhynchosiae</name>
    <dbReference type="NCBI Taxonomy" id="487049"/>
    <lineage>
        <taxon>Bacteria</taxon>
        <taxon>Pseudomonadati</taxon>
        <taxon>Pseudomonadota</taxon>
        <taxon>Betaproteobacteria</taxon>
        <taxon>Burkholderiales</taxon>
        <taxon>Burkholderiaceae</taxon>
        <taxon>Paraburkholderia</taxon>
    </lineage>
</organism>
<name>A0ACC7NQP4_9BURK</name>
<keyword evidence="2" id="KW-1185">Reference proteome</keyword>
<proteinExistence type="predicted"/>
<sequence length="69" mass="7706">MKIAQVAPPPLSDDARAAIKVILDDLPMTLTGVEVYRERALRLRTGEWLLNPKQYMALKICSEKAISVP</sequence>
<accession>A0ACC7NQP4</accession>
<gene>
    <name evidence="1" type="ORF">PQR01_38210</name>
</gene>
<reference evidence="1 2" key="1">
    <citation type="journal article" date="2024" name="Chem. Sci.">
        <title>Discovery of megapolipeptins by genome mining of a Burkholderiales bacteria collection.</title>
        <authorList>
            <person name="Paulo B.S."/>
            <person name="Recchia M.J.J."/>
            <person name="Lee S."/>
            <person name="Fergusson C.H."/>
            <person name="Romanowski S.B."/>
            <person name="Hernandez A."/>
            <person name="Krull N."/>
            <person name="Liu D.Y."/>
            <person name="Cavanagh H."/>
            <person name="Bos A."/>
            <person name="Gray C.A."/>
            <person name="Murphy B.T."/>
            <person name="Linington R.G."/>
            <person name="Eustaquio A.S."/>
        </authorList>
    </citation>
    <scope>NUCLEOTIDE SEQUENCE [LARGE SCALE GENOMIC DNA]</scope>
    <source>
        <strain evidence="1 2">RL18-126-BIB-B</strain>
    </source>
</reference>
<dbReference type="EMBL" id="JAQQDW010000163">
    <property type="protein sequence ID" value="MFM0109065.1"/>
    <property type="molecule type" value="Genomic_DNA"/>
</dbReference>
<evidence type="ECO:0000313" key="1">
    <source>
        <dbReference type="EMBL" id="MFM0109065.1"/>
    </source>
</evidence>
<dbReference type="Proteomes" id="UP001629235">
    <property type="component" value="Unassembled WGS sequence"/>
</dbReference>
<protein>
    <submittedName>
        <fullName evidence="1">Uncharacterized protein</fullName>
    </submittedName>
</protein>